<dbReference type="InterPro" id="IPR009003">
    <property type="entry name" value="Peptidase_S1_PA"/>
</dbReference>
<dbReference type="OrthoDB" id="10002959at2759"/>
<dbReference type="InterPro" id="IPR001254">
    <property type="entry name" value="Trypsin_dom"/>
</dbReference>
<reference evidence="5" key="1">
    <citation type="journal article" date="2017" name="Nat. Commun.">
        <title>The North American bullfrog draft genome provides insight into hormonal regulation of long noncoding RNA.</title>
        <authorList>
            <person name="Hammond S.A."/>
            <person name="Warren R.L."/>
            <person name="Vandervalk B.P."/>
            <person name="Kucuk E."/>
            <person name="Khan H."/>
            <person name="Gibb E.A."/>
            <person name="Pandoh P."/>
            <person name="Kirk H."/>
            <person name="Zhao Y."/>
            <person name="Jones M."/>
            <person name="Mungall A.J."/>
            <person name="Coope R."/>
            <person name="Pleasance S."/>
            <person name="Moore R.A."/>
            <person name="Holt R.A."/>
            <person name="Round J.M."/>
            <person name="Ohora S."/>
            <person name="Walle B.V."/>
            <person name="Veldhoen N."/>
            <person name="Helbing C.C."/>
            <person name="Birol I."/>
        </authorList>
    </citation>
    <scope>NUCLEOTIDE SEQUENCE [LARGE SCALE GENOMIC DNA]</scope>
</reference>
<accession>A0A2G9PCF2</accession>
<dbReference type="GO" id="GO:0004252">
    <property type="term" value="F:serine-type endopeptidase activity"/>
    <property type="evidence" value="ECO:0007669"/>
    <property type="project" value="InterPro"/>
</dbReference>
<sequence length="75" mass="8353">MPEYNITNTMICAGYNEGGIDTCQGDSGGPLMCQQENRWYQVGVTSFGYGCAQPERPGVYARVTTFTEWIQSFLI</sequence>
<dbReference type="Gene3D" id="2.40.10.10">
    <property type="entry name" value="Trypsin-like serine proteases"/>
    <property type="match status" value="1"/>
</dbReference>
<proteinExistence type="inferred from homology"/>
<gene>
    <name evidence="4" type="ORF">AB205_0024270</name>
</gene>
<keyword evidence="5" id="KW-1185">Reference proteome</keyword>
<name>A0A2G9PCF2_AQUCT</name>
<evidence type="ECO:0000313" key="5">
    <source>
        <dbReference type="Proteomes" id="UP000228934"/>
    </source>
</evidence>
<evidence type="ECO:0000259" key="3">
    <source>
        <dbReference type="PROSITE" id="PS50240"/>
    </source>
</evidence>
<dbReference type="FunFam" id="2.40.10.10:FF:000002">
    <property type="entry name" value="Transmembrane protease serine"/>
    <property type="match status" value="1"/>
</dbReference>
<dbReference type="PROSITE" id="PS00135">
    <property type="entry name" value="TRYPSIN_SER"/>
    <property type="match status" value="1"/>
</dbReference>
<dbReference type="Proteomes" id="UP000228934">
    <property type="component" value="Unassembled WGS sequence"/>
</dbReference>
<dbReference type="PANTHER" id="PTHR24252:SF16">
    <property type="entry name" value="TRANSMEMBRANE SERINE PROTEASE 15"/>
    <property type="match status" value="1"/>
</dbReference>
<dbReference type="CDD" id="cd00190">
    <property type="entry name" value="Tryp_SPc"/>
    <property type="match status" value="1"/>
</dbReference>
<comment type="similarity">
    <text evidence="2">Belongs to the peptidase S1 family. CLIP subfamily.</text>
</comment>
<dbReference type="EMBL" id="KV922565">
    <property type="protein sequence ID" value="PIO01024.1"/>
    <property type="molecule type" value="Genomic_DNA"/>
</dbReference>
<dbReference type="InterPro" id="IPR043504">
    <property type="entry name" value="Peptidase_S1_PA_chymotrypsin"/>
</dbReference>
<dbReference type="PROSITE" id="PS50240">
    <property type="entry name" value="TRYPSIN_DOM"/>
    <property type="match status" value="1"/>
</dbReference>
<dbReference type="SUPFAM" id="SSF50494">
    <property type="entry name" value="Trypsin-like serine proteases"/>
    <property type="match status" value="1"/>
</dbReference>
<dbReference type="InterPro" id="IPR033116">
    <property type="entry name" value="TRYPSIN_SER"/>
</dbReference>
<keyword evidence="1" id="KW-1015">Disulfide bond</keyword>
<organism evidence="4 5">
    <name type="scientific">Aquarana catesbeiana</name>
    <name type="common">American bullfrog</name>
    <name type="synonym">Rana catesbeiana</name>
    <dbReference type="NCBI Taxonomy" id="8400"/>
    <lineage>
        <taxon>Eukaryota</taxon>
        <taxon>Metazoa</taxon>
        <taxon>Chordata</taxon>
        <taxon>Craniata</taxon>
        <taxon>Vertebrata</taxon>
        <taxon>Euteleostomi</taxon>
        <taxon>Amphibia</taxon>
        <taxon>Batrachia</taxon>
        <taxon>Anura</taxon>
        <taxon>Neobatrachia</taxon>
        <taxon>Ranoidea</taxon>
        <taxon>Ranidae</taxon>
        <taxon>Aquarana</taxon>
    </lineage>
</organism>
<evidence type="ECO:0000256" key="1">
    <source>
        <dbReference type="ARBA" id="ARBA00023157"/>
    </source>
</evidence>
<evidence type="ECO:0000256" key="2">
    <source>
        <dbReference type="ARBA" id="ARBA00024195"/>
    </source>
</evidence>
<feature type="domain" description="Peptidase S1" evidence="3">
    <location>
        <begin position="1"/>
        <end position="75"/>
    </location>
</feature>
<dbReference type="AlphaFoldDB" id="A0A2G9PCF2"/>
<protein>
    <recommendedName>
        <fullName evidence="3">Peptidase S1 domain-containing protein</fullName>
    </recommendedName>
</protein>
<dbReference type="Pfam" id="PF00089">
    <property type="entry name" value="Trypsin"/>
    <property type="match status" value="1"/>
</dbReference>
<dbReference type="PANTHER" id="PTHR24252">
    <property type="entry name" value="ACROSIN-RELATED"/>
    <property type="match status" value="1"/>
</dbReference>
<evidence type="ECO:0000313" key="4">
    <source>
        <dbReference type="EMBL" id="PIO01024.1"/>
    </source>
</evidence>
<dbReference type="GO" id="GO:0006508">
    <property type="term" value="P:proteolysis"/>
    <property type="evidence" value="ECO:0007669"/>
    <property type="project" value="InterPro"/>
</dbReference>